<gene>
    <name evidence="2" type="ORF">KR093_011520</name>
</gene>
<dbReference type="EMBL" id="JAJJHW010000824">
    <property type="protein sequence ID" value="KAH8381745.1"/>
    <property type="molecule type" value="Genomic_DNA"/>
</dbReference>
<feature type="region of interest" description="Disordered" evidence="1">
    <location>
        <begin position="203"/>
        <end position="225"/>
    </location>
</feature>
<dbReference type="AlphaFoldDB" id="A0AAD4PQA9"/>
<evidence type="ECO:0000313" key="2">
    <source>
        <dbReference type="EMBL" id="KAH8381745.1"/>
    </source>
</evidence>
<evidence type="ECO:0000256" key="1">
    <source>
        <dbReference type="SAM" id="MobiDB-lite"/>
    </source>
</evidence>
<feature type="non-terminal residue" evidence="2">
    <location>
        <position position="248"/>
    </location>
</feature>
<sequence>IYNDPNEQQQHQEPEQGESAATTQSPSKRKQKRRKQQKRRPAYDSLEQDDDPFDFYGSSALPIALPHQQPMYYYGPHLDSYYDLRRLQAYNDYAQQASYYDPYYEEGESQYTNEENVRKLNGKKYALLRPLALAIKMPNSEAAPLTILDVNDDNAANDEDAIIDDVTTESGDAGAVESADQSVANEDSASMVLSESMRNAIGTYMRDDQRNRQRQRQGEKKVEALGLAKIKPRNWHSFPIADRLVSAS</sequence>
<feature type="non-terminal residue" evidence="2">
    <location>
        <position position="1"/>
    </location>
</feature>
<evidence type="ECO:0000313" key="3">
    <source>
        <dbReference type="Proteomes" id="UP001200034"/>
    </source>
</evidence>
<dbReference type="Proteomes" id="UP001200034">
    <property type="component" value="Unassembled WGS sequence"/>
</dbReference>
<reference evidence="2" key="1">
    <citation type="journal article" date="2021" name="Mol. Ecol. Resour.">
        <title>Phylogenomic analyses of the genus Drosophila reveals genomic signals of climate adaptation.</title>
        <authorList>
            <person name="Li F."/>
            <person name="Rane R.V."/>
            <person name="Luria V."/>
            <person name="Xiong Z."/>
            <person name="Chen J."/>
            <person name="Li Z."/>
            <person name="Catullo R.A."/>
            <person name="Griffin P.C."/>
            <person name="Schiffer M."/>
            <person name="Pearce S."/>
            <person name="Lee S.F."/>
            <person name="McElroy K."/>
            <person name="Stocker A."/>
            <person name="Shirriffs J."/>
            <person name="Cockerell F."/>
            <person name="Coppin C."/>
            <person name="Sgro C.M."/>
            <person name="Karger A."/>
            <person name="Cain J.W."/>
            <person name="Weber J.A."/>
            <person name="Santpere G."/>
            <person name="Kirschner M.W."/>
            <person name="Hoffmann A.A."/>
            <person name="Oakeshott J.G."/>
            <person name="Zhang G."/>
        </authorList>
    </citation>
    <scope>NUCLEOTIDE SEQUENCE</scope>
    <source>
        <strain evidence="2">BGI-SZ-2011g</strain>
    </source>
</reference>
<feature type="compositionally biased region" description="Basic residues" evidence="1">
    <location>
        <begin position="27"/>
        <end position="40"/>
    </location>
</feature>
<comment type="caution">
    <text evidence="2">The sequence shown here is derived from an EMBL/GenBank/DDBJ whole genome shotgun (WGS) entry which is preliminary data.</text>
</comment>
<protein>
    <submittedName>
        <fullName evidence="2">Uncharacterized protein</fullName>
    </submittedName>
</protein>
<organism evidence="2 3">
    <name type="scientific">Drosophila rubida</name>
    <dbReference type="NCBI Taxonomy" id="30044"/>
    <lineage>
        <taxon>Eukaryota</taxon>
        <taxon>Metazoa</taxon>
        <taxon>Ecdysozoa</taxon>
        <taxon>Arthropoda</taxon>
        <taxon>Hexapoda</taxon>
        <taxon>Insecta</taxon>
        <taxon>Pterygota</taxon>
        <taxon>Neoptera</taxon>
        <taxon>Endopterygota</taxon>
        <taxon>Diptera</taxon>
        <taxon>Brachycera</taxon>
        <taxon>Muscomorpha</taxon>
        <taxon>Ephydroidea</taxon>
        <taxon>Drosophilidae</taxon>
        <taxon>Drosophila</taxon>
    </lineage>
</organism>
<name>A0AAD4PQA9_9MUSC</name>
<accession>A0AAD4PQA9</accession>
<proteinExistence type="predicted"/>
<feature type="compositionally biased region" description="Basic and acidic residues" evidence="1">
    <location>
        <begin position="205"/>
        <end position="223"/>
    </location>
</feature>
<feature type="region of interest" description="Disordered" evidence="1">
    <location>
        <begin position="1"/>
        <end position="51"/>
    </location>
</feature>
<keyword evidence="3" id="KW-1185">Reference proteome</keyword>